<dbReference type="Pfam" id="PF07728">
    <property type="entry name" value="AAA_5"/>
    <property type="match status" value="1"/>
</dbReference>
<dbReference type="SUPFAM" id="SSF52540">
    <property type="entry name" value="P-loop containing nucleoside triphosphate hydrolases"/>
    <property type="match status" value="1"/>
</dbReference>
<dbReference type="InterPro" id="IPR020958">
    <property type="entry name" value="DUF3686"/>
</dbReference>
<keyword evidence="3" id="KW-1185">Reference proteome</keyword>
<feature type="domain" description="AAA+ ATPase" evidence="1">
    <location>
        <begin position="1288"/>
        <end position="1437"/>
    </location>
</feature>
<evidence type="ECO:0000313" key="2">
    <source>
        <dbReference type="EMBL" id="ONM43967.1"/>
    </source>
</evidence>
<dbReference type="STRING" id="254161.SAMN05216256_10110"/>
<dbReference type="Gene3D" id="3.40.50.300">
    <property type="entry name" value="P-loop containing nucleotide triphosphate hydrolases"/>
    <property type="match status" value="1"/>
</dbReference>
<dbReference type="OrthoDB" id="9814769at2"/>
<dbReference type="InterPro" id="IPR057224">
    <property type="entry name" value="DUF7902"/>
</dbReference>
<dbReference type="Gene3D" id="1.20.58.60">
    <property type="match status" value="1"/>
</dbReference>
<dbReference type="GO" id="GO:0005524">
    <property type="term" value="F:ATP binding"/>
    <property type="evidence" value="ECO:0007669"/>
    <property type="project" value="InterPro"/>
</dbReference>
<comment type="caution">
    <text evidence="2">The sequence shown here is derived from an EMBL/GenBank/DDBJ whole genome shotgun (WGS) entry which is preliminary data.</text>
</comment>
<dbReference type="InterPro" id="IPR003593">
    <property type="entry name" value="AAA+_ATPase"/>
</dbReference>
<dbReference type="GO" id="GO:0016887">
    <property type="term" value="F:ATP hydrolysis activity"/>
    <property type="evidence" value="ECO:0007669"/>
    <property type="project" value="InterPro"/>
</dbReference>
<organism evidence="2 3">
    <name type="scientific">Halopseudomonas pachastrellae</name>
    <dbReference type="NCBI Taxonomy" id="254161"/>
    <lineage>
        <taxon>Bacteria</taxon>
        <taxon>Pseudomonadati</taxon>
        <taxon>Pseudomonadota</taxon>
        <taxon>Gammaproteobacteria</taxon>
        <taxon>Pseudomonadales</taxon>
        <taxon>Pseudomonadaceae</taxon>
        <taxon>Halopseudomonas</taxon>
    </lineage>
</organism>
<dbReference type="RefSeq" id="WP_083727342.1">
    <property type="nucleotide sequence ID" value="NZ_FOUD01000001.1"/>
</dbReference>
<dbReference type="InterPro" id="IPR027417">
    <property type="entry name" value="P-loop_NTPase"/>
</dbReference>
<name>A0A1S8DHU8_9GAMM</name>
<evidence type="ECO:0000313" key="3">
    <source>
        <dbReference type="Proteomes" id="UP000242847"/>
    </source>
</evidence>
<dbReference type="InterPro" id="IPR011704">
    <property type="entry name" value="ATPase_dyneun-rel_AAA"/>
</dbReference>
<gene>
    <name evidence="2" type="ORF">BXT89_10260</name>
</gene>
<proteinExistence type="predicted"/>
<reference evidence="2 3" key="1">
    <citation type="submission" date="2017-01" db="EMBL/GenBank/DDBJ databases">
        <title>Draft genome sequence of Pseudomonas pachastrellae type strain CCUG 46540T from a deep sea.</title>
        <authorList>
            <person name="Gomila M."/>
            <person name="Mulet M."/>
            <person name="Lalucat J."/>
            <person name="Garcia-Valdes E."/>
        </authorList>
    </citation>
    <scope>NUCLEOTIDE SEQUENCE [LARGE SCALE GENOMIC DNA]</scope>
    <source>
        <strain evidence="2 3">CCUG 46540</strain>
    </source>
</reference>
<accession>A0A1S8DHU8</accession>
<dbReference type="Pfam" id="PF12458">
    <property type="entry name" value="DUF3686"/>
    <property type="match status" value="1"/>
</dbReference>
<dbReference type="SMART" id="SM00382">
    <property type="entry name" value="AAA"/>
    <property type="match status" value="1"/>
</dbReference>
<dbReference type="Pfam" id="PF25472">
    <property type="entry name" value="DUF7902"/>
    <property type="match status" value="1"/>
</dbReference>
<sequence>MSESAGEDQAQGLVDRAVAEGGAYEVLHKRLLEQGRQLAGLAEALNAQRQQEFGSQPIEVIGRTRVRTENNCIARDIAQVGGLMLFGYNVFIGLKQETRVQDVFSLYRLVQQDGEYDAQPVDPAGSFLAEASFVNDFDELYRYYKNTRLLQLSVREGKLLAAFQIGERISDVRVFRWSVSADGSQVRYIDNRGERDIQLPRPFDFEWTAAGRDAVVQGRHSHFNILDTLFVDTLGGDLTVKVENNTEDGLGIYREPVADKTQSLNDVQIEYAHLGSLILLKVLPYREEQWRYLVFNTLTRKVQRIDAIGQACVQLPEDHGIIFPGGCYLQSGEYRTFDQPMDGMRFKRSVRSPNGEDVQYVFYHPEQGRSALFTYNLISRELQSPQFGHGHARLADGRMVIFSAEGDEPTRIHPMQVWQTPFYTDEHAAAQPLRGGFFGRIGNAELVRGVSDLLNLAREIDSNEVSLQRYALLCQETQRLFDAYYWLSDEACGGVAPLLRQISSSAAMVLDEFEKVESIRQQSARAMTEAQTRQQELMSGLSVQEFTDVQAYVDALGALNAQRGKLLTIREYRHINVEQIDEMEAQLLAEHERLAAEVSSFLAGEQALAPYHHQLQELDASAEQAETVTQLAEPLEQLTAMAAGLDMLSELMASLRIDDATQRTRVVEAISELYAKLNQSKARAELRRKSLGSAEQVAQFGAQFKLFSQAITNALALAQDPESCDEQLSRLLVQLEELESQFGGHEAFLSDILDKREELLETFEAHRQRLLDERQRRAQGLQDAAVRIIDSLPRRTGRLTEPDLLNAFFATDPLILKLRELIERLRALHDNVKADDIEARLKGARDQAVRGLRDKRELFEGGGNVIRLGPRHRFSVNAQELDLTLLPRGDSLSLHLTGTDYFEPLVNDELDALRDYWDGGLLSESPQLYRAEYLAGEVIALAQRAEAGLSMELLHQQLLEPEQLVRTLREIATPRYREGYEKGIHDHDAALILAQLLPLLASAGLLRFDPQARALAMLFWGQSADTQAVSGWAERAAAVLQIQQLFGRADALLQLQGEVQSRLVDWLQERLIEADSRTLEAAAAWLVEWLAEPQPVWQVSRYAQQLCVGLQEHLAPLGLWDSCMQSVERLAGAPGQQWQFLQHWFSGLCEQEAFAPLRRYVPEAVALCLLQPQVPVTVVEVDLRFAVSGLLGQHPRVQDGALTLAVDEFFSRLRQHRQDFQPGLERYQQLRQQLLDEQRKTLRLAEFKPRPLTSFVRNRLINDVYLGVIGDNLAKQMGTVGEGRRSDLNGLLMLISPPGYGKTTLMEYVAHALGLVFMKINGPALGHEVRSLDPAQAPDATAAQELVKLNLALEMGNNVMLYVDDIQHTHPEFLQKFISLCDGTRRIEGVWKGRTRTYDMRGRKFAVVMAGNPYTESGEVFRIPDMLANRADIYNLGDTLAGMNDVFALSYIENSLTSNAVLAPLAGRDLNDLYRLVAKAEGKPFSANELSYDYSAAEINDMVATLQRMMQLRDVVLRVNQQYIASAAQDDRYRTEPPFKLQGSYRNMNKLAEKVSAVMNEQELQQLVDDHYQGESQLLTTGAEENLLKLAELRGTLNAERAQRWEQIKADFLRNRAMGGDDADVGKRVVGQLNDLVQSVRALAGSGQPEVAVPWDELLAALQSLHKLSPKVRVVMPPQQLIQQMLDGLSDSMRATVTPLADVMDRQVVAGREAQTRLLDIVRQLKVVTLDDQDDSKP</sequence>
<protein>
    <submittedName>
        <fullName evidence="2">DNA repair protein</fullName>
    </submittedName>
</protein>
<evidence type="ECO:0000259" key="1">
    <source>
        <dbReference type="SMART" id="SM00382"/>
    </source>
</evidence>
<dbReference type="Proteomes" id="UP000242847">
    <property type="component" value="Unassembled WGS sequence"/>
</dbReference>
<dbReference type="EMBL" id="MUBC01000019">
    <property type="protein sequence ID" value="ONM43967.1"/>
    <property type="molecule type" value="Genomic_DNA"/>
</dbReference>